<evidence type="ECO:0000313" key="4">
    <source>
        <dbReference type="Proteomes" id="UP000278907"/>
    </source>
</evidence>
<evidence type="ECO:0000313" key="3">
    <source>
        <dbReference type="EMBL" id="RKH93734.1"/>
    </source>
</evidence>
<reference evidence="3 4" key="1">
    <citation type="submission" date="2018-09" db="EMBL/GenBank/DDBJ databases">
        <authorList>
            <person name="Livingstone P.G."/>
            <person name="Whitworth D.E."/>
        </authorList>
    </citation>
    <scope>NUCLEOTIDE SEQUENCE [LARGE SCALE GENOMIC DNA]</scope>
    <source>
        <strain evidence="3 4">CA031B</strain>
    </source>
</reference>
<evidence type="ECO:0000259" key="2">
    <source>
        <dbReference type="SMART" id="SM00873"/>
    </source>
</evidence>
<dbReference type="Gene3D" id="3.50.40.10">
    <property type="entry name" value="Phenylalanyl-trna Synthetase, Chain B, domain 3"/>
    <property type="match status" value="1"/>
</dbReference>
<proteinExistence type="predicted"/>
<accession>A0ABX9Q8M7</accession>
<sequence length="277" mass="30550">MRGWGEPPTSVIVARKSNPGRRSREGGTPRDLILENPMHLSVSEEMAQRFPDLRISFVAVRGMDNTGNPPEGLEAELRAAEADFRGRVPDLAALAADARIVAWQDAYQRFGVNPKKFRPSAEALLRRVVNGHPVPWISRAVNAYLLQELFFLLPVGGYDLGRLQGDLRLRLSPGNEPFTGIGSPEPEATSPGEVVYADDARVLTRRWNFRDCDFAKVETTSRDIILFAEAPSSAVKTEDLLRLVEQIGAKIREHCGGTTATGLLDLQQGRDVEIPTP</sequence>
<evidence type="ECO:0000256" key="1">
    <source>
        <dbReference type="SAM" id="MobiDB-lite"/>
    </source>
</evidence>
<dbReference type="SMART" id="SM00873">
    <property type="entry name" value="B3_4"/>
    <property type="match status" value="1"/>
</dbReference>
<feature type="region of interest" description="Disordered" evidence="1">
    <location>
        <begin position="1"/>
        <end position="29"/>
    </location>
</feature>
<keyword evidence="4" id="KW-1185">Reference proteome</keyword>
<gene>
    <name evidence="3" type="ORF">D7Y13_34075</name>
</gene>
<dbReference type="InterPro" id="IPR005146">
    <property type="entry name" value="B3/B4_tRNA-bd"/>
</dbReference>
<dbReference type="Pfam" id="PF03483">
    <property type="entry name" value="B3_4"/>
    <property type="match status" value="1"/>
</dbReference>
<dbReference type="InterPro" id="IPR020825">
    <property type="entry name" value="Phe-tRNA_synthase-like_B3/B4"/>
</dbReference>
<dbReference type="Proteomes" id="UP000278907">
    <property type="component" value="Unassembled WGS sequence"/>
</dbReference>
<dbReference type="PANTHER" id="PTHR39209">
    <property type="match status" value="1"/>
</dbReference>
<name>A0ABX9Q8M7_9BACT</name>
<feature type="domain" description="B3/B4 tRNA-binding" evidence="2">
    <location>
        <begin position="101"/>
        <end position="256"/>
    </location>
</feature>
<protein>
    <recommendedName>
        <fullName evidence="2">B3/B4 tRNA-binding domain-containing protein</fullName>
    </recommendedName>
</protein>
<dbReference type="PANTHER" id="PTHR39209:SF2">
    <property type="entry name" value="CYTOPLASMIC PROTEIN"/>
    <property type="match status" value="1"/>
</dbReference>
<dbReference type="SUPFAM" id="SSF56037">
    <property type="entry name" value="PheT/TilS domain"/>
    <property type="match status" value="1"/>
</dbReference>
<comment type="caution">
    <text evidence="3">The sequence shown here is derived from an EMBL/GenBank/DDBJ whole genome shotgun (WGS) entry which is preliminary data.</text>
</comment>
<dbReference type="EMBL" id="RAWI01000399">
    <property type="protein sequence ID" value="RKH93734.1"/>
    <property type="molecule type" value="Genomic_DNA"/>
</dbReference>
<organism evidence="3 4">
    <name type="scientific">Corallococcus praedator</name>
    <dbReference type="NCBI Taxonomy" id="2316724"/>
    <lineage>
        <taxon>Bacteria</taxon>
        <taxon>Pseudomonadati</taxon>
        <taxon>Myxococcota</taxon>
        <taxon>Myxococcia</taxon>
        <taxon>Myxococcales</taxon>
        <taxon>Cystobacterineae</taxon>
        <taxon>Myxococcaceae</taxon>
        <taxon>Corallococcus</taxon>
    </lineage>
</organism>